<dbReference type="SUPFAM" id="SSF52540">
    <property type="entry name" value="P-loop containing nucleoside triphosphate hydrolases"/>
    <property type="match status" value="1"/>
</dbReference>
<feature type="compositionally biased region" description="Polar residues" evidence="15">
    <location>
        <begin position="1412"/>
        <end position="1445"/>
    </location>
</feature>
<feature type="repeat" description="ANK" evidence="13">
    <location>
        <begin position="635"/>
        <end position="667"/>
    </location>
</feature>
<evidence type="ECO:0000256" key="1">
    <source>
        <dbReference type="ARBA" id="ARBA00004544"/>
    </source>
</evidence>
<dbReference type="GO" id="GO:0043197">
    <property type="term" value="C:dendritic spine"/>
    <property type="evidence" value="ECO:0007669"/>
    <property type="project" value="UniProtKB-SubCell"/>
</dbReference>
<keyword evidence="4" id="KW-0488">Methylation</keyword>
<feature type="region of interest" description="Disordered" evidence="15">
    <location>
        <begin position="571"/>
        <end position="596"/>
    </location>
</feature>
<dbReference type="Gene3D" id="3.40.50.300">
    <property type="entry name" value="P-loop containing nucleotide triphosphate hydrolases"/>
    <property type="match status" value="1"/>
</dbReference>
<feature type="repeat" description="ANK" evidence="13">
    <location>
        <begin position="701"/>
        <end position="733"/>
    </location>
</feature>
<dbReference type="PANTHER" id="PTHR23166">
    <property type="entry name" value="FILAMIN/GPBP-INTERACTING PROTEIN"/>
    <property type="match status" value="1"/>
</dbReference>
<evidence type="ECO:0000313" key="17">
    <source>
        <dbReference type="EMBL" id="CAC5414142.1"/>
    </source>
</evidence>
<feature type="region of interest" description="Disordered" evidence="15">
    <location>
        <begin position="1412"/>
        <end position="1446"/>
    </location>
</feature>
<dbReference type="Gene3D" id="1.25.40.20">
    <property type="entry name" value="Ankyrin repeat-containing domain"/>
    <property type="match status" value="1"/>
</dbReference>
<dbReference type="Pfam" id="PF25408">
    <property type="entry name" value="AAA_lid_NAV1"/>
    <property type="match status" value="1"/>
</dbReference>
<evidence type="ECO:0000256" key="7">
    <source>
        <dbReference type="ARBA" id="ARBA00022737"/>
    </source>
</evidence>
<proteinExistence type="predicted"/>
<dbReference type="Pfam" id="PF13637">
    <property type="entry name" value="Ank_4"/>
    <property type="match status" value="1"/>
</dbReference>
<dbReference type="Pfam" id="PF09727">
    <property type="entry name" value="CortBP2"/>
    <property type="match status" value="1"/>
</dbReference>
<evidence type="ECO:0000313" key="18">
    <source>
        <dbReference type="Proteomes" id="UP000507470"/>
    </source>
</evidence>
<dbReference type="InterPro" id="IPR002110">
    <property type="entry name" value="Ankyrin_rpt"/>
</dbReference>
<dbReference type="InterPro" id="IPR027417">
    <property type="entry name" value="P-loop_NTPase"/>
</dbReference>
<evidence type="ECO:0000256" key="5">
    <source>
        <dbReference type="ARBA" id="ARBA00022490"/>
    </source>
</evidence>
<evidence type="ECO:0000256" key="13">
    <source>
        <dbReference type="PROSITE-ProRule" id="PRU00023"/>
    </source>
</evidence>
<dbReference type="PROSITE" id="PS50088">
    <property type="entry name" value="ANK_REPEAT"/>
    <property type="match status" value="3"/>
</dbReference>
<comment type="subunit">
    <text evidence="12">Interacts with CTTN/cortactin SH3 domain. Interacts with STRN, STRN4/zinedin and MOB4/phocein; this interactions mediate the association with the STRIPAK core complex and may regulate dendritic spine distribution of the STRIPAK complex in hippocampal neurons. Activation of glutamate receptors weakens the interaction with STRN and STRN4.</text>
</comment>
<evidence type="ECO:0000256" key="12">
    <source>
        <dbReference type="ARBA" id="ARBA00044767"/>
    </source>
</evidence>
<evidence type="ECO:0000256" key="6">
    <source>
        <dbReference type="ARBA" id="ARBA00022553"/>
    </source>
</evidence>
<feature type="region of interest" description="Disordered" evidence="15">
    <location>
        <begin position="1300"/>
        <end position="1327"/>
    </location>
</feature>
<dbReference type="SUPFAM" id="SSF48403">
    <property type="entry name" value="Ankyrin repeat"/>
    <property type="match status" value="1"/>
</dbReference>
<feature type="region of interest" description="Disordered" evidence="15">
    <location>
        <begin position="1506"/>
        <end position="1532"/>
    </location>
</feature>
<evidence type="ECO:0000256" key="4">
    <source>
        <dbReference type="ARBA" id="ARBA00022481"/>
    </source>
</evidence>
<dbReference type="InterPro" id="IPR019131">
    <property type="entry name" value="Cortactin-binding_p2_N"/>
</dbReference>
<feature type="repeat" description="ANK" evidence="13">
    <location>
        <begin position="668"/>
        <end position="700"/>
    </location>
</feature>
<dbReference type="SMART" id="SM00248">
    <property type="entry name" value="ANK"/>
    <property type="match status" value="6"/>
</dbReference>
<dbReference type="Proteomes" id="UP000507470">
    <property type="component" value="Unassembled WGS sequence"/>
</dbReference>
<protein>
    <recommendedName>
        <fullName evidence="3">Cortactin-binding protein 2</fullName>
    </recommendedName>
</protein>
<evidence type="ECO:0000256" key="9">
    <source>
        <dbReference type="ARBA" id="ARBA00023054"/>
    </source>
</evidence>
<dbReference type="CDD" id="cd00009">
    <property type="entry name" value="AAA"/>
    <property type="match status" value="1"/>
</dbReference>
<feature type="domain" description="AAA+ ATPase" evidence="16">
    <location>
        <begin position="989"/>
        <end position="1146"/>
    </location>
</feature>
<keyword evidence="5" id="KW-0963">Cytoplasm</keyword>
<keyword evidence="6" id="KW-0597">Phosphoprotein</keyword>
<evidence type="ECO:0000256" key="11">
    <source>
        <dbReference type="ARBA" id="ARBA00044742"/>
    </source>
</evidence>
<dbReference type="SMART" id="SM00382">
    <property type="entry name" value="AAA"/>
    <property type="match status" value="1"/>
</dbReference>
<dbReference type="InterPro" id="IPR003593">
    <property type="entry name" value="AAA+_ATPase"/>
</dbReference>
<dbReference type="InterPro" id="IPR036770">
    <property type="entry name" value="Ankyrin_rpt-contain_sf"/>
</dbReference>
<evidence type="ECO:0000256" key="3">
    <source>
        <dbReference type="ARBA" id="ARBA00017042"/>
    </source>
</evidence>
<accession>A0A6J8E3L0</accession>
<dbReference type="InterPro" id="IPR050719">
    <property type="entry name" value="Cortactin-Actin_Reg"/>
</dbReference>
<comment type="function">
    <text evidence="11">Regulates the dendritic spine distribution of CTTN/cortactin in hippocampal neurons, and thus controls dendritic spinogenesis and dendritic spine maintenance. Associates with the striatin-interacting phosphatase and kinase (STRIPAK) core complex to regulate dendritic spine distribution of the STRIPAK complex in hippocampal neurons.</text>
</comment>
<keyword evidence="7" id="KW-0677">Repeat</keyword>
<reference evidence="17 18" key="1">
    <citation type="submission" date="2020-06" db="EMBL/GenBank/DDBJ databases">
        <authorList>
            <person name="Li R."/>
            <person name="Bekaert M."/>
        </authorList>
    </citation>
    <scope>NUCLEOTIDE SEQUENCE [LARGE SCALE GENOMIC DNA]</scope>
    <source>
        <strain evidence="18">wild</strain>
    </source>
</reference>
<comment type="subcellular location">
    <subcellularLocation>
        <location evidence="2">Cell projection</location>
        <location evidence="2">Dendritic spine</location>
    </subcellularLocation>
    <subcellularLocation>
        <location evidence="1">Cytoplasm</location>
        <location evidence="1">Cell cortex</location>
    </subcellularLocation>
</comment>
<sequence length="1532" mass="171067">MAGRNVRQQQPSIYDTPEKLQSNTLKRHPKMDLSKNELLKLLSYLEGELQAREVVIATLRSEKAKQLIYQAKYGKVNTTDPFLALQRDTDRLNDNSFDEGAIKSMYDNQLAQLENLIATQRKAQMKMREQLSVAEKKHNKVCQELEDEKRKHAQDTAQGDDVTYMLEKERERLKQEIDYEKNQNKKIEKDLKKTLASLEEERANSVKHKQVAVMLIKEQKKLIEKLILDREKLKKYEQALKEEKNKHVNVVEGLVEESKKSLKMEAVMEKQLSDFDVEREQLKGKLVKEEAKNKEHQIEIESLKKQIEALQKHVHKDSIQSIEIRSTASPRQSADVSLVTSPKIVPKQSDMNVITDTQNRVMSPVYTESEVQRKARSITMSPDRSKETYARKSNTDVRFAPVGAASNDKMGLETSRGGSKMSSISSTTISGGGKVLTVNVSGHPNVSLSSGNVSPRKMVPTGRGTPPPLPPNKPVLSAVSTSKPAPPPKVGISLTKDGAARSPKAVHIPVSVVHSSGTETSSVRKPTTQSSPENAALDVETPPTSSDPLEFLGPEMADLQQLLTTIMSDSDTTHTEIDPTSSLLQSDSSSSLSSSSSANEIEASPLHKFAFDGNFDSLRKLILECDADVNLPLKDGSTPLLKAAENGHDGCVKLLLEYGANPNSVRDDRFSPLHVTAIQGYKVCLKLLLDHGASPNHGDHNNWTALHLAATEGHTECCHLLLEHGAKLNSISNTTWTPLHSVVHSNLAECLRFLLTYHPKSASRTYNLNEVVDLSDKDGWTITHIAATHNTPDCLDVILNHCNVDLEKKDRWGRTVLDVASPQCNQYLRQIVDSKDVSLSVILEISYVSTSNTDMFTLPTQKFNIGSVLLAPNTPWVILENKLQFVLTSFLSQLDVGLKTKRTSRLDPEIGGDSMQYSLGIKFDILDRFMLGRFAWNKGDSFQQLPYDVMCNNKANTVSIIVENSIEALACDVLFPVSVLQNYIRLLEHYKSVVFYGPDSTGKTYLARRLANYIAKKEQECGKITEIHHVSLHENYSHNDLVKLLKNTGCMVKDDNEEADCKAPILILDNLDNINIAELFGPLLNAVEHRGQFHSFTLNGATDEGGEDLYFFVDNLYILGTMNKSRSIGLDFGIQQRFRWVHLRIDIEPIRNLLARHLLRRFIHINKGQLPSSDSTIFRAVEWVVCVWQRLNDGLGKLGLPDVVFGPYQFLSCPLETNDPQSIQSWMATMWNNVISPVVKEAVIKNSGKDASDLGQQKVVSTALYVLMQRAVVPGCPLSGQDKEHFLHSLSGTNELDIPIKQDKTTKSTGLSRRSRENSPVRIQRNSIGSDIKPDIMLASSSIKRRSLSDISLKSTFEAEEIKQDTQQAKVPKLEIRSPVIFSRNSPLRASTPAGNYWETDNNSSHIIRSYSVSNRPNSSQGRTSSNIPQVSRRTRSSENLTSVGSPYGFNKFNNNNITSKLKSPFSFSLATPTSSLTSFKFLEAKSKVTTGSHIKRTARRSLDSADRSFSALPSRNERRSFQQDHYLGTNC</sequence>
<organism evidence="17 18">
    <name type="scientific">Mytilus coruscus</name>
    <name type="common">Sea mussel</name>
    <dbReference type="NCBI Taxonomy" id="42192"/>
    <lineage>
        <taxon>Eukaryota</taxon>
        <taxon>Metazoa</taxon>
        <taxon>Spiralia</taxon>
        <taxon>Lophotrochozoa</taxon>
        <taxon>Mollusca</taxon>
        <taxon>Bivalvia</taxon>
        <taxon>Autobranchia</taxon>
        <taxon>Pteriomorphia</taxon>
        <taxon>Mytilida</taxon>
        <taxon>Mytiloidea</taxon>
        <taxon>Mytilidae</taxon>
        <taxon>Mytilinae</taxon>
        <taxon>Mytilus</taxon>
    </lineage>
</organism>
<evidence type="ECO:0000256" key="8">
    <source>
        <dbReference type="ARBA" id="ARBA00023018"/>
    </source>
</evidence>
<evidence type="ECO:0000256" key="15">
    <source>
        <dbReference type="SAM" id="MobiDB-lite"/>
    </source>
</evidence>
<evidence type="ECO:0000259" key="16">
    <source>
        <dbReference type="SMART" id="SM00382"/>
    </source>
</evidence>
<feature type="compositionally biased region" description="Polar residues" evidence="15">
    <location>
        <begin position="513"/>
        <end position="533"/>
    </location>
</feature>
<evidence type="ECO:0000256" key="14">
    <source>
        <dbReference type="SAM" id="Coils"/>
    </source>
</evidence>
<keyword evidence="13" id="KW-0040">ANK repeat</keyword>
<dbReference type="GO" id="GO:0005938">
    <property type="term" value="C:cell cortex"/>
    <property type="evidence" value="ECO:0007669"/>
    <property type="project" value="UniProtKB-SubCell"/>
</dbReference>
<dbReference type="OrthoDB" id="6021133at2759"/>
<gene>
    <name evidence="17" type="ORF">MCOR_46984</name>
</gene>
<feature type="coiled-coil region" evidence="14">
    <location>
        <begin position="103"/>
        <end position="246"/>
    </location>
</feature>
<feature type="region of interest" description="Disordered" evidence="15">
    <location>
        <begin position="408"/>
        <end position="430"/>
    </location>
</feature>
<keyword evidence="10" id="KW-0966">Cell projection</keyword>
<keyword evidence="18" id="KW-1185">Reference proteome</keyword>
<feature type="coiled-coil region" evidence="14">
    <location>
        <begin position="279"/>
        <end position="320"/>
    </location>
</feature>
<keyword evidence="9 14" id="KW-0175">Coiled coil</keyword>
<evidence type="ECO:0000256" key="10">
    <source>
        <dbReference type="ARBA" id="ARBA00023273"/>
    </source>
</evidence>
<dbReference type="EMBL" id="CACVKT020008333">
    <property type="protein sequence ID" value="CAC5414142.1"/>
    <property type="molecule type" value="Genomic_DNA"/>
</dbReference>
<dbReference type="InterPro" id="IPR057568">
    <property type="entry name" value="CortBP2_NAV1-like_AAA_lid"/>
</dbReference>
<feature type="compositionally biased region" description="Low complexity" evidence="15">
    <location>
        <begin position="415"/>
        <end position="429"/>
    </location>
</feature>
<dbReference type="PROSITE" id="PS50297">
    <property type="entry name" value="ANK_REP_REGION"/>
    <property type="match status" value="3"/>
</dbReference>
<feature type="region of interest" description="Disordered" evidence="15">
    <location>
        <begin position="446"/>
        <end position="546"/>
    </location>
</feature>
<keyword evidence="8" id="KW-0770">Synapse</keyword>
<dbReference type="PANTHER" id="PTHR23166:SF5">
    <property type="entry name" value="CTTNBP2 N-TERMINAL-LIKE PROTEIN"/>
    <property type="match status" value="1"/>
</dbReference>
<feature type="compositionally biased region" description="Low complexity" evidence="15">
    <location>
        <begin position="581"/>
        <end position="596"/>
    </location>
</feature>
<evidence type="ECO:0000256" key="2">
    <source>
        <dbReference type="ARBA" id="ARBA00004552"/>
    </source>
</evidence>
<name>A0A6J8E3L0_MYTCO</name>
<dbReference type="Pfam" id="PF12796">
    <property type="entry name" value="Ank_2"/>
    <property type="match status" value="1"/>
</dbReference>